<dbReference type="InterPro" id="IPR039540">
    <property type="entry name" value="UBL3-like_ubiquitin_dom"/>
</dbReference>
<evidence type="ECO:0000313" key="3">
    <source>
        <dbReference type="EMBL" id="CEH14141.1"/>
    </source>
</evidence>
<sequence>MSTQVEANVAATANSPSEIDLASSSNAGPSGAVDASTVASTSSRVRSALIAKDKVRIDALLTSGQRHLFDFEPSTLVSEARDQIWNEWPADFPLRPAEPSALRMLHLGHILDDRAPLSGDSPAAGGRPATGGMPLGKVTVVHILIRQPVKDTNADDESLKKDDVQAGCRCVIC</sequence>
<feature type="compositionally biased region" description="Polar residues" evidence="1">
    <location>
        <begin position="19"/>
        <end position="28"/>
    </location>
</feature>
<dbReference type="Proteomes" id="UP000054845">
    <property type="component" value="Unassembled WGS sequence"/>
</dbReference>
<keyword evidence="4" id="KW-1185">Reference proteome</keyword>
<dbReference type="PANTHER" id="PTHR13169">
    <property type="entry name" value="UBIQUITIN-LIKE PROTEIN 3 HCG-1 PROTEIN"/>
    <property type="match status" value="1"/>
</dbReference>
<name>A0A0P1BD93_9BASI</name>
<proteinExistence type="predicted"/>
<dbReference type="OrthoDB" id="1043111at2759"/>
<evidence type="ECO:0000256" key="1">
    <source>
        <dbReference type="SAM" id="MobiDB-lite"/>
    </source>
</evidence>
<dbReference type="InterPro" id="IPR040015">
    <property type="entry name" value="UBL3-like"/>
</dbReference>
<dbReference type="EMBL" id="CCYA01000240">
    <property type="protein sequence ID" value="CEH14141.1"/>
    <property type="molecule type" value="Genomic_DNA"/>
</dbReference>
<feature type="region of interest" description="Disordered" evidence="1">
    <location>
        <begin position="19"/>
        <end position="38"/>
    </location>
</feature>
<reference evidence="3 4" key="1">
    <citation type="submission" date="2014-09" db="EMBL/GenBank/DDBJ databases">
        <authorList>
            <person name="Magalhaes I.L.F."/>
            <person name="Oliveira U."/>
            <person name="Santos F.R."/>
            <person name="Vidigal T.H.D.A."/>
            <person name="Brescovit A.D."/>
            <person name="Santos A.J."/>
        </authorList>
    </citation>
    <scope>NUCLEOTIDE SEQUENCE [LARGE SCALE GENOMIC DNA]</scope>
</reference>
<organism evidence="3 4">
    <name type="scientific">Ceraceosorus bombacis</name>
    <dbReference type="NCBI Taxonomy" id="401625"/>
    <lineage>
        <taxon>Eukaryota</taxon>
        <taxon>Fungi</taxon>
        <taxon>Dikarya</taxon>
        <taxon>Basidiomycota</taxon>
        <taxon>Ustilaginomycotina</taxon>
        <taxon>Exobasidiomycetes</taxon>
        <taxon>Ceraceosorales</taxon>
        <taxon>Ceraceosoraceae</taxon>
        <taxon>Ceraceosorus</taxon>
    </lineage>
</organism>
<dbReference type="PANTHER" id="PTHR13169:SF0">
    <property type="entry name" value="UBIQUITIN-LIKE PROTEIN 3"/>
    <property type="match status" value="1"/>
</dbReference>
<dbReference type="AlphaFoldDB" id="A0A0P1BD93"/>
<dbReference type="Pfam" id="PF13881">
    <property type="entry name" value="Rad60-SLD_2"/>
    <property type="match status" value="1"/>
</dbReference>
<dbReference type="STRING" id="401625.A0A0P1BD93"/>
<dbReference type="InterPro" id="IPR029071">
    <property type="entry name" value="Ubiquitin-like_domsf"/>
</dbReference>
<dbReference type="Gene3D" id="3.10.20.90">
    <property type="entry name" value="Phosphatidylinositol 3-kinase Catalytic Subunit, Chain A, domain 1"/>
    <property type="match status" value="1"/>
</dbReference>
<dbReference type="SUPFAM" id="SSF54236">
    <property type="entry name" value="Ubiquitin-like"/>
    <property type="match status" value="1"/>
</dbReference>
<protein>
    <submittedName>
        <fullName evidence="3">UBIQUITIN-LIKE PROTEIN 3</fullName>
    </submittedName>
</protein>
<evidence type="ECO:0000313" key="4">
    <source>
        <dbReference type="Proteomes" id="UP000054845"/>
    </source>
</evidence>
<evidence type="ECO:0000259" key="2">
    <source>
        <dbReference type="Pfam" id="PF13881"/>
    </source>
</evidence>
<accession>A0A0P1BD93</accession>
<feature type="domain" description="UBL3-like ubiquitin" evidence="2">
    <location>
        <begin position="53"/>
        <end position="171"/>
    </location>
</feature>